<protein>
    <submittedName>
        <fullName evidence="2">Glycosyltransferase family 2 protein</fullName>
    </submittedName>
</protein>
<gene>
    <name evidence="2" type="ORF">ACFPK2_20395</name>
</gene>
<comment type="caution">
    <text evidence="2">The sequence shown here is derived from an EMBL/GenBank/DDBJ whole genome shotgun (WGS) entry which is preliminary data.</text>
</comment>
<dbReference type="Pfam" id="PF13641">
    <property type="entry name" value="Glyco_tranf_2_3"/>
    <property type="match status" value="1"/>
</dbReference>
<sequence length="393" mass="41309">MTGALTLALLAACLLAAVPVLFLAVQIGAALGPGRRPGPSAAGPCPRFAVIMPAHDEAAIIARGIAAILPQLAEAGRLLVVADNCSDETAQAASRAGAQVTVRRDATRRGKGHALAHGLRVLAAEPPEVVIVVDADCEALPGSLALLARRCAATGRPVQARYAMLAPPLASPADKVSRLAWTIKTFVRPLGSAHLGWPCQLMGSGMALPFAPLGRFDLATGHLAEDQKLGAEFALAGLAPLFCPDAGIVSELPGAEAGKRQQRTRWEHGHLAIIAEFLLPLARRAVARRSLHLLAFTLDLCTPPLTLLALTLLLLEGAGLAWFAATGATAPLLAASATLACFAASIAAAWRRFGRDVISWRELAAGPAYGLRKLPSYARFLIRRRIDWVRTER</sequence>
<dbReference type="InterPro" id="IPR050256">
    <property type="entry name" value="Glycosyltransferase_2"/>
</dbReference>
<feature type="transmembrane region" description="Helical" evidence="1">
    <location>
        <begin position="321"/>
        <end position="350"/>
    </location>
</feature>
<dbReference type="EMBL" id="JBHSLI010000010">
    <property type="protein sequence ID" value="MFC5295354.1"/>
    <property type="molecule type" value="Genomic_DNA"/>
</dbReference>
<dbReference type="RefSeq" id="WP_158448247.1">
    <property type="nucleotide sequence ID" value="NZ_JAOAOS010000018.1"/>
</dbReference>
<dbReference type="PANTHER" id="PTHR48090">
    <property type="entry name" value="UNDECAPRENYL-PHOSPHATE 4-DEOXY-4-FORMAMIDO-L-ARABINOSE TRANSFERASE-RELATED"/>
    <property type="match status" value="1"/>
</dbReference>
<evidence type="ECO:0000313" key="2">
    <source>
        <dbReference type="EMBL" id="MFC5295354.1"/>
    </source>
</evidence>
<dbReference type="SUPFAM" id="SSF53448">
    <property type="entry name" value="Nucleotide-diphospho-sugar transferases"/>
    <property type="match status" value="1"/>
</dbReference>
<keyword evidence="1" id="KW-1133">Transmembrane helix</keyword>
<keyword evidence="1" id="KW-0812">Transmembrane</keyword>
<dbReference type="Gene3D" id="3.90.550.10">
    <property type="entry name" value="Spore Coat Polysaccharide Biosynthesis Protein SpsA, Chain A"/>
    <property type="match status" value="1"/>
</dbReference>
<dbReference type="PANTHER" id="PTHR48090:SF6">
    <property type="entry name" value="SLR5056 PROTEIN"/>
    <property type="match status" value="1"/>
</dbReference>
<name>A0ABW0F9G7_9HYPH</name>
<keyword evidence="1" id="KW-0472">Membrane</keyword>
<feature type="transmembrane region" description="Helical" evidence="1">
    <location>
        <begin position="293"/>
        <end position="315"/>
    </location>
</feature>
<proteinExistence type="predicted"/>
<evidence type="ECO:0000256" key="1">
    <source>
        <dbReference type="SAM" id="Phobius"/>
    </source>
</evidence>
<keyword evidence="3" id="KW-1185">Reference proteome</keyword>
<organism evidence="2 3">
    <name type="scientific">Bosea minatitlanensis</name>
    <dbReference type="NCBI Taxonomy" id="128782"/>
    <lineage>
        <taxon>Bacteria</taxon>
        <taxon>Pseudomonadati</taxon>
        <taxon>Pseudomonadota</taxon>
        <taxon>Alphaproteobacteria</taxon>
        <taxon>Hyphomicrobiales</taxon>
        <taxon>Boseaceae</taxon>
        <taxon>Bosea</taxon>
    </lineage>
</organism>
<reference evidence="3" key="1">
    <citation type="journal article" date="2019" name="Int. J. Syst. Evol. Microbiol.">
        <title>The Global Catalogue of Microorganisms (GCM) 10K type strain sequencing project: providing services to taxonomists for standard genome sequencing and annotation.</title>
        <authorList>
            <consortium name="The Broad Institute Genomics Platform"/>
            <consortium name="The Broad Institute Genome Sequencing Center for Infectious Disease"/>
            <person name="Wu L."/>
            <person name="Ma J."/>
        </authorList>
    </citation>
    <scope>NUCLEOTIDE SEQUENCE [LARGE SCALE GENOMIC DNA]</scope>
    <source>
        <strain evidence="3">CGMCC 1.15643</strain>
    </source>
</reference>
<dbReference type="InterPro" id="IPR029044">
    <property type="entry name" value="Nucleotide-diphossugar_trans"/>
</dbReference>
<dbReference type="CDD" id="cd06438">
    <property type="entry name" value="EpsO_like"/>
    <property type="match status" value="1"/>
</dbReference>
<dbReference type="Proteomes" id="UP001595976">
    <property type="component" value="Unassembled WGS sequence"/>
</dbReference>
<evidence type="ECO:0000313" key="3">
    <source>
        <dbReference type="Proteomes" id="UP001595976"/>
    </source>
</evidence>
<accession>A0ABW0F9G7</accession>